<evidence type="ECO:0000256" key="4">
    <source>
        <dbReference type="RuleBase" id="RU000499"/>
    </source>
</evidence>
<keyword evidence="2 4" id="KW-0575">Peroxidase</keyword>
<dbReference type="InterPro" id="IPR036249">
    <property type="entry name" value="Thioredoxin-like_sf"/>
</dbReference>
<dbReference type="InterPro" id="IPR000889">
    <property type="entry name" value="Glutathione_peroxidase"/>
</dbReference>
<evidence type="ECO:0000313" key="6">
    <source>
        <dbReference type="EMBL" id="GAA4867443.1"/>
    </source>
</evidence>
<dbReference type="Proteomes" id="UP001501323">
    <property type="component" value="Unassembled WGS sequence"/>
</dbReference>
<feature type="domain" description="Thioredoxin" evidence="5">
    <location>
        <begin position="28"/>
        <end position="190"/>
    </location>
</feature>
<evidence type="ECO:0000259" key="5">
    <source>
        <dbReference type="PROSITE" id="PS51352"/>
    </source>
</evidence>
<dbReference type="PROSITE" id="PS51355">
    <property type="entry name" value="GLUTATHIONE_PEROXID_3"/>
    <property type="match status" value="1"/>
</dbReference>
<evidence type="ECO:0000256" key="1">
    <source>
        <dbReference type="ARBA" id="ARBA00006926"/>
    </source>
</evidence>
<dbReference type="GO" id="GO:0004601">
    <property type="term" value="F:peroxidase activity"/>
    <property type="evidence" value="ECO:0007669"/>
    <property type="project" value="UniProtKB-KW"/>
</dbReference>
<evidence type="ECO:0000313" key="7">
    <source>
        <dbReference type="Proteomes" id="UP001501323"/>
    </source>
</evidence>
<reference evidence="7" key="1">
    <citation type="journal article" date="2019" name="Int. J. Syst. Evol. Microbiol.">
        <title>The Global Catalogue of Microorganisms (GCM) 10K type strain sequencing project: providing services to taxonomists for standard genome sequencing and annotation.</title>
        <authorList>
            <consortium name="The Broad Institute Genomics Platform"/>
            <consortium name="The Broad Institute Genome Sequencing Center for Infectious Disease"/>
            <person name="Wu L."/>
            <person name="Ma J."/>
        </authorList>
    </citation>
    <scope>NUCLEOTIDE SEQUENCE [LARGE SCALE GENOMIC DNA]</scope>
    <source>
        <strain evidence="7">JCM 18392</strain>
    </source>
</reference>
<comment type="similarity">
    <text evidence="1 4">Belongs to the glutathione peroxidase family.</text>
</comment>
<protein>
    <recommendedName>
        <fullName evidence="4">Glutathione peroxidase</fullName>
    </recommendedName>
</protein>
<keyword evidence="7" id="KW-1185">Reference proteome</keyword>
<dbReference type="InterPro" id="IPR029759">
    <property type="entry name" value="GPX_AS"/>
</dbReference>
<organism evidence="6 7">
    <name type="scientific">Luteimonas vadosa</name>
    <dbReference type="NCBI Taxonomy" id="1165507"/>
    <lineage>
        <taxon>Bacteria</taxon>
        <taxon>Pseudomonadati</taxon>
        <taxon>Pseudomonadota</taxon>
        <taxon>Gammaproteobacteria</taxon>
        <taxon>Lysobacterales</taxon>
        <taxon>Lysobacteraceae</taxon>
        <taxon>Luteimonas</taxon>
    </lineage>
</organism>
<dbReference type="InterPro" id="IPR013766">
    <property type="entry name" value="Thioredoxin_domain"/>
</dbReference>
<dbReference type="PANTHER" id="PTHR11592">
    <property type="entry name" value="GLUTATHIONE PEROXIDASE"/>
    <property type="match status" value="1"/>
</dbReference>
<dbReference type="PROSITE" id="PS00460">
    <property type="entry name" value="GLUTATHIONE_PEROXID_1"/>
    <property type="match status" value="1"/>
</dbReference>
<name>A0ABP9E3W4_9GAMM</name>
<dbReference type="PROSITE" id="PS51352">
    <property type="entry name" value="THIOREDOXIN_2"/>
    <property type="match status" value="1"/>
</dbReference>
<proteinExistence type="inferred from homology"/>
<evidence type="ECO:0000256" key="3">
    <source>
        <dbReference type="ARBA" id="ARBA00023002"/>
    </source>
</evidence>
<sequence length="191" mass="21224">MGWSGPPAAAGRREATLGPILATALQRDPPMQTIHQFSATDIDGRVKPFSEYSGKVLLVVNVASKCGFTPQYEGLQALWRTYRDRGLVVLGFPCDQFGHQEPGDEAEIKNFCALNYDVDFPMFAKIQVNGDDAHPLWKWLKDEKGGFLGIGAIKWNFTKFLVGRDGKVRGRYAPNQRPDELRPEIEAALAS</sequence>
<keyword evidence="3 4" id="KW-0560">Oxidoreductase</keyword>
<dbReference type="PIRSF" id="PIRSF000303">
    <property type="entry name" value="Glutathion_perox"/>
    <property type="match status" value="1"/>
</dbReference>
<dbReference type="PRINTS" id="PR01011">
    <property type="entry name" value="GLUTPROXDASE"/>
</dbReference>
<comment type="caution">
    <text evidence="6">The sequence shown here is derived from an EMBL/GenBank/DDBJ whole genome shotgun (WGS) entry which is preliminary data.</text>
</comment>
<dbReference type="SUPFAM" id="SSF52833">
    <property type="entry name" value="Thioredoxin-like"/>
    <property type="match status" value="1"/>
</dbReference>
<evidence type="ECO:0000256" key="2">
    <source>
        <dbReference type="ARBA" id="ARBA00022559"/>
    </source>
</evidence>
<dbReference type="EMBL" id="BAABJY010000002">
    <property type="protein sequence ID" value="GAA4867443.1"/>
    <property type="molecule type" value="Genomic_DNA"/>
</dbReference>
<dbReference type="CDD" id="cd00340">
    <property type="entry name" value="GSH_Peroxidase"/>
    <property type="match status" value="1"/>
</dbReference>
<dbReference type="PANTHER" id="PTHR11592:SF78">
    <property type="entry name" value="GLUTATHIONE PEROXIDASE"/>
    <property type="match status" value="1"/>
</dbReference>
<accession>A0ABP9E3W4</accession>
<dbReference type="Gene3D" id="3.40.30.10">
    <property type="entry name" value="Glutaredoxin"/>
    <property type="match status" value="1"/>
</dbReference>
<gene>
    <name evidence="6" type="ORF">GCM10023332_19760</name>
</gene>
<dbReference type="Pfam" id="PF00255">
    <property type="entry name" value="GSHPx"/>
    <property type="match status" value="1"/>
</dbReference>